<dbReference type="SUPFAM" id="SSF52833">
    <property type="entry name" value="Thioredoxin-like"/>
    <property type="match status" value="1"/>
</dbReference>
<dbReference type="Pfam" id="PF00462">
    <property type="entry name" value="Glutaredoxin"/>
    <property type="match status" value="1"/>
</dbReference>
<feature type="non-terminal residue" evidence="2">
    <location>
        <position position="110"/>
    </location>
</feature>
<feature type="domain" description="Glutaredoxin" evidence="1">
    <location>
        <begin position="13"/>
        <end position="76"/>
    </location>
</feature>
<proteinExistence type="predicted"/>
<organism evidence="2 3">
    <name type="scientific">Artemia franciscana</name>
    <name type="common">Brine shrimp</name>
    <name type="synonym">Artemia sanfranciscana</name>
    <dbReference type="NCBI Taxonomy" id="6661"/>
    <lineage>
        <taxon>Eukaryota</taxon>
        <taxon>Metazoa</taxon>
        <taxon>Ecdysozoa</taxon>
        <taxon>Arthropoda</taxon>
        <taxon>Crustacea</taxon>
        <taxon>Branchiopoda</taxon>
        <taxon>Anostraca</taxon>
        <taxon>Artemiidae</taxon>
        <taxon>Artemia</taxon>
    </lineage>
</organism>
<dbReference type="PANTHER" id="PTHR45669">
    <property type="entry name" value="GLUTAREDOXIN DOMAIN-CONTAINING CYSTEINE-RICH PROTEIN CG12206-RELATED"/>
    <property type="match status" value="1"/>
</dbReference>
<dbReference type="Proteomes" id="UP001187531">
    <property type="component" value="Unassembled WGS sequence"/>
</dbReference>
<dbReference type="PROSITE" id="PS51354">
    <property type="entry name" value="GLUTAREDOXIN_2"/>
    <property type="match status" value="1"/>
</dbReference>
<name>A0AA88I2Z2_ARTSF</name>
<dbReference type="AlphaFoldDB" id="A0AA88I2Z2"/>
<reference evidence="2" key="1">
    <citation type="submission" date="2023-07" db="EMBL/GenBank/DDBJ databases">
        <title>Chromosome-level genome assembly of Artemia franciscana.</title>
        <authorList>
            <person name="Jo E."/>
        </authorList>
    </citation>
    <scope>NUCLEOTIDE SEQUENCE</scope>
    <source>
        <tissue evidence="2">Whole body</tissue>
    </source>
</reference>
<accession>A0AA88I2Z2</accession>
<dbReference type="InterPro" id="IPR002109">
    <property type="entry name" value="Glutaredoxin"/>
</dbReference>
<evidence type="ECO:0000313" key="2">
    <source>
        <dbReference type="EMBL" id="KAK2720138.1"/>
    </source>
</evidence>
<dbReference type="InterPro" id="IPR036249">
    <property type="entry name" value="Thioredoxin-like_sf"/>
</dbReference>
<keyword evidence="3" id="KW-1185">Reference proteome</keyword>
<sequence length="110" mass="12858">GTLERENGRLVLYITSMGIIRETFTQCLKVRRILKTLLVKFEERDVYLSIEHQEEVKRRLGGDKVAVPQLFLDGRHLGNAETVDRLNETGELRRILKMHRKFMPKKKVPG</sequence>
<comment type="caution">
    <text evidence="2">The sequence shown here is derived from an EMBL/GenBank/DDBJ whole genome shotgun (WGS) entry which is preliminary data.</text>
</comment>
<gene>
    <name evidence="2" type="ORF">QYM36_004145</name>
</gene>
<dbReference type="EMBL" id="JAVRJZ010000007">
    <property type="protein sequence ID" value="KAK2720138.1"/>
    <property type="molecule type" value="Genomic_DNA"/>
</dbReference>
<protein>
    <recommendedName>
        <fullName evidence="1">Glutaredoxin domain-containing protein</fullName>
    </recommendedName>
</protein>
<evidence type="ECO:0000259" key="1">
    <source>
        <dbReference type="Pfam" id="PF00462"/>
    </source>
</evidence>
<dbReference type="Gene3D" id="3.40.30.10">
    <property type="entry name" value="Glutaredoxin"/>
    <property type="match status" value="1"/>
</dbReference>
<dbReference type="PANTHER" id="PTHR45669:SF22">
    <property type="entry name" value="GLUTAREDOXIN DOMAIN-CONTAINING CYSTEINE-RICH PROTEIN CG12206-RELATED"/>
    <property type="match status" value="1"/>
</dbReference>
<evidence type="ECO:0000313" key="3">
    <source>
        <dbReference type="Proteomes" id="UP001187531"/>
    </source>
</evidence>